<sequence length="40" mass="4126">MHRSKGGGPSAGGRSYDPLDPAPAPEPEPDKPGTEERKPG</sequence>
<reference evidence="2 3" key="1">
    <citation type="submission" date="2016-11" db="EMBL/GenBank/DDBJ databases">
        <authorList>
            <person name="Jaros S."/>
            <person name="Januszkiewicz K."/>
            <person name="Wedrychowicz H."/>
        </authorList>
    </citation>
    <scope>NUCLEOTIDE SEQUENCE [LARGE SCALE GENOMIC DNA]</scope>
    <source>
        <strain evidence="2 3">CGMCC 4.5723</strain>
    </source>
</reference>
<feature type="region of interest" description="Disordered" evidence="1">
    <location>
        <begin position="1"/>
        <end position="40"/>
    </location>
</feature>
<dbReference type="AlphaFoldDB" id="A0A1M6X3W1"/>
<gene>
    <name evidence="2" type="ORF">SAMN05421803_1633</name>
</gene>
<dbReference type="RefSeq" id="WP_281256394.1">
    <property type="nucleotide sequence ID" value="NZ_FQZK01000063.1"/>
</dbReference>
<accession>A0A1M6X3W1</accession>
<protein>
    <submittedName>
        <fullName evidence="2">Uncharacterized protein</fullName>
    </submittedName>
</protein>
<evidence type="ECO:0000256" key="1">
    <source>
        <dbReference type="SAM" id="MobiDB-lite"/>
    </source>
</evidence>
<dbReference type="Proteomes" id="UP000184452">
    <property type="component" value="Unassembled WGS sequence"/>
</dbReference>
<feature type="compositionally biased region" description="Basic and acidic residues" evidence="1">
    <location>
        <begin position="28"/>
        <end position="40"/>
    </location>
</feature>
<evidence type="ECO:0000313" key="3">
    <source>
        <dbReference type="Proteomes" id="UP000184452"/>
    </source>
</evidence>
<evidence type="ECO:0000313" key="2">
    <source>
        <dbReference type="EMBL" id="SHL00485.1"/>
    </source>
</evidence>
<feature type="compositionally biased region" description="Gly residues" evidence="1">
    <location>
        <begin position="1"/>
        <end position="11"/>
    </location>
</feature>
<dbReference type="EMBL" id="FQZK01000063">
    <property type="protein sequence ID" value="SHL00485.1"/>
    <property type="molecule type" value="Genomic_DNA"/>
</dbReference>
<keyword evidence="3" id="KW-1185">Reference proteome</keyword>
<proteinExistence type="predicted"/>
<name>A0A1M6X3W1_9ACTN</name>
<organism evidence="2 3">
    <name type="scientific">Nocardiopsis flavescens</name>
    <dbReference type="NCBI Taxonomy" id="758803"/>
    <lineage>
        <taxon>Bacteria</taxon>
        <taxon>Bacillati</taxon>
        <taxon>Actinomycetota</taxon>
        <taxon>Actinomycetes</taxon>
        <taxon>Streptosporangiales</taxon>
        <taxon>Nocardiopsidaceae</taxon>
        <taxon>Nocardiopsis</taxon>
    </lineage>
</organism>